<feature type="transmembrane region" description="Helical" evidence="7">
    <location>
        <begin position="109"/>
        <end position="136"/>
    </location>
</feature>
<dbReference type="EMBL" id="JBBPCC010000037">
    <property type="protein sequence ID" value="MEK8132863.1"/>
    <property type="molecule type" value="Genomic_DNA"/>
</dbReference>
<protein>
    <submittedName>
        <fullName evidence="8">Formate/nitrite transporter family protein</fullName>
    </submittedName>
</protein>
<dbReference type="PROSITE" id="PS01006">
    <property type="entry name" value="FORMATE_NITRITE_TP_2"/>
    <property type="match status" value="1"/>
</dbReference>
<evidence type="ECO:0000256" key="7">
    <source>
        <dbReference type="SAM" id="Phobius"/>
    </source>
</evidence>
<evidence type="ECO:0000313" key="9">
    <source>
        <dbReference type="Proteomes" id="UP001469365"/>
    </source>
</evidence>
<keyword evidence="3 7" id="KW-1133">Transmembrane helix</keyword>
<sequence>MFTDSVEVLVQTAMKKKELLQRSLLRYLLSAGLAGAYVGLGIVLIFSVGAPLYAIKSPVTSMVMGVSFGVALTLVIFAGAELFTGNNMYYTVSTLSRATTWKDTLRNWFWCYAGNLLGALVLVGLIVGAGIFAGIGPEHLLFATAAKKMSLPYSQLFFRGILCNWFVCLAIWTSLRAKSETAKLILIWWMLYGFIASGYEHSVANMTVLSLALALPHPETISMAGWFHNMIPVTLGNIVGGALFVGAVYWWISPVRRRQTEAGLQGASATMPRPEQGAEAGTGAGTEAAAAKS</sequence>
<dbReference type="Gene3D" id="1.20.1080.10">
    <property type="entry name" value="Glycerol uptake facilitator protein"/>
    <property type="match status" value="1"/>
</dbReference>
<evidence type="ECO:0000256" key="6">
    <source>
        <dbReference type="SAM" id="MobiDB-lite"/>
    </source>
</evidence>
<comment type="caution">
    <text evidence="8">The sequence shown here is derived from an EMBL/GenBank/DDBJ whole genome shotgun (WGS) entry which is preliminary data.</text>
</comment>
<evidence type="ECO:0000256" key="2">
    <source>
        <dbReference type="ARBA" id="ARBA00022692"/>
    </source>
</evidence>
<gene>
    <name evidence="8" type="ORF">WMW72_33780</name>
</gene>
<evidence type="ECO:0000313" key="8">
    <source>
        <dbReference type="EMBL" id="MEK8132863.1"/>
    </source>
</evidence>
<accession>A0ABU9DVH2</accession>
<keyword evidence="2 7" id="KW-0812">Transmembrane</keyword>
<feature type="transmembrane region" description="Helical" evidence="7">
    <location>
        <begin position="226"/>
        <end position="252"/>
    </location>
</feature>
<dbReference type="InterPro" id="IPR000292">
    <property type="entry name" value="For/NO2_transpt"/>
</dbReference>
<reference evidence="8 9" key="1">
    <citation type="submission" date="2024-04" db="EMBL/GenBank/DDBJ databases">
        <title>draft genome sequnece of Paenibacillus filicis.</title>
        <authorList>
            <person name="Kim D.-U."/>
        </authorList>
    </citation>
    <scope>NUCLEOTIDE SEQUENCE [LARGE SCALE GENOMIC DNA]</scope>
    <source>
        <strain evidence="8 9">KACC14197</strain>
    </source>
</reference>
<feature type="transmembrane region" description="Helical" evidence="7">
    <location>
        <begin position="156"/>
        <end position="175"/>
    </location>
</feature>
<feature type="region of interest" description="Disordered" evidence="6">
    <location>
        <begin position="263"/>
        <end position="293"/>
    </location>
</feature>
<comment type="similarity">
    <text evidence="5">Belongs to the FNT transporter (TC 1.A.16) family.</text>
</comment>
<dbReference type="PANTHER" id="PTHR30520:SF8">
    <property type="entry name" value="NITRITE TRANSPORTER NIRC"/>
    <property type="match status" value="1"/>
</dbReference>
<evidence type="ECO:0000256" key="5">
    <source>
        <dbReference type="ARBA" id="ARBA00049660"/>
    </source>
</evidence>
<feature type="transmembrane region" description="Helical" evidence="7">
    <location>
        <begin position="24"/>
        <end position="46"/>
    </location>
</feature>
<feature type="transmembrane region" description="Helical" evidence="7">
    <location>
        <begin position="187"/>
        <end position="214"/>
    </location>
</feature>
<comment type="subcellular location">
    <subcellularLocation>
        <location evidence="1">Membrane</location>
        <topology evidence="1">Multi-pass membrane protein</topology>
    </subcellularLocation>
</comment>
<evidence type="ECO:0000256" key="3">
    <source>
        <dbReference type="ARBA" id="ARBA00022989"/>
    </source>
</evidence>
<dbReference type="InterPro" id="IPR023271">
    <property type="entry name" value="Aquaporin-like"/>
</dbReference>
<keyword evidence="9" id="KW-1185">Reference proteome</keyword>
<dbReference type="PANTHER" id="PTHR30520">
    <property type="entry name" value="FORMATE TRANSPORTER-RELATED"/>
    <property type="match status" value="1"/>
</dbReference>
<feature type="compositionally biased region" description="Low complexity" evidence="6">
    <location>
        <begin position="277"/>
        <end position="293"/>
    </location>
</feature>
<organism evidence="8 9">
    <name type="scientific">Paenibacillus filicis</name>
    <dbReference type="NCBI Taxonomy" id="669464"/>
    <lineage>
        <taxon>Bacteria</taxon>
        <taxon>Bacillati</taxon>
        <taxon>Bacillota</taxon>
        <taxon>Bacilli</taxon>
        <taxon>Bacillales</taxon>
        <taxon>Paenibacillaceae</taxon>
        <taxon>Paenibacillus</taxon>
    </lineage>
</organism>
<dbReference type="RefSeq" id="WP_341420015.1">
    <property type="nucleotide sequence ID" value="NZ_JBBPCC010000037.1"/>
</dbReference>
<dbReference type="Pfam" id="PF01226">
    <property type="entry name" value="Form_Nir_trans"/>
    <property type="match status" value="1"/>
</dbReference>
<keyword evidence="4 7" id="KW-0472">Membrane</keyword>
<name>A0ABU9DVH2_9BACL</name>
<dbReference type="InterPro" id="IPR024002">
    <property type="entry name" value="For/NO2_transpt_CS"/>
</dbReference>
<proteinExistence type="inferred from homology"/>
<dbReference type="Proteomes" id="UP001469365">
    <property type="component" value="Unassembled WGS sequence"/>
</dbReference>
<evidence type="ECO:0000256" key="1">
    <source>
        <dbReference type="ARBA" id="ARBA00004141"/>
    </source>
</evidence>
<evidence type="ECO:0000256" key="4">
    <source>
        <dbReference type="ARBA" id="ARBA00023136"/>
    </source>
</evidence>
<feature type="transmembrane region" description="Helical" evidence="7">
    <location>
        <begin position="66"/>
        <end position="89"/>
    </location>
</feature>